<accession>D0LJZ1</accession>
<evidence type="ECO:0000313" key="2">
    <source>
        <dbReference type="EMBL" id="ACY18498.1"/>
    </source>
</evidence>
<evidence type="ECO:0000313" key="3">
    <source>
        <dbReference type="Proteomes" id="UP000001880"/>
    </source>
</evidence>
<reference evidence="2 3" key="1">
    <citation type="journal article" date="2010" name="Stand. Genomic Sci.">
        <title>Complete genome sequence of Haliangium ochraceum type strain (SMP-2).</title>
        <authorList>
            <consortium name="US DOE Joint Genome Institute (JGI-PGF)"/>
            <person name="Ivanova N."/>
            <person name="Daum C."/>
            <person name="Lang E."/>
            <person name="Abt B."/>
            <person name="Kopitz M."/>
            <person name="Saunders E."/>
            <person name="Lapidus A."/>
            <person name="Lucas S."/>
            <person name="Glavina Del Rio T."/>
            <person name="Nolan M."/>
            <person name="Tice H."/>
            <person name="Copeland A."/>
            <person name="Cheng J.F."/>
            <person name="Chen F."/>
            <person name="Bruce D."/>
            <person name="Goodwin L."/>
            <person name="Pitluck S."/>
            <person name="Mavromatis K."/>
            <person name="Pati A."/>
            <person name="Mikhailova N."/>
            <person name="Chen A."/>
            <person name="Palaniappan K."/>
            <person name="Land M."/>
            <person name="Hauser L."/>
            <person name="Chang Y.J."/>
            <person name="Jeffries C.D."/>
            <person name="Detter J.C."/>
            <person name="Brettin T."/>
            <person name="Rohde M."/>
            <person name="Goker M."/>
            <person name="Bristow J."/>
            <person name="Markowitz V."/>
            <person name="Eisen J.A."/>
            <person name="Hugenholtz P."/>
            <person name="Kyrpides N.C."/>
            <person name="Klenk H.P."/>
        </authorList>
    </citation>
    <scope>NUCLEOTIDE SEQUENCE [LARGE SCALE GENOMIC DNA]</scope>
    <source>
        <strain evidence="3">DSM 14365 / CIP 107738 / JCM 11303 / AJ 13395 / SMP-2</strain>
    </source>
</reference>
<dbReference type="KEGG" id="hoh:Hoch_6023"/>
<protein>
    <recommendedName>
        <fullName evidence="4">DUF1844 domain-containing protein</fullName>
    </recommendedName>
</protein>
<dbReference type="InterPro" id="IPR014995">
    <property type="entry name" value="DUF1844"/>
</dbReference>
<dbReference type="OrthoDB" id="9799618at2"/>
<dbReference type="Proteomes" id="UP000001880">
    <property type="component" value="Chromosome"/>
</dbReference>
<dbReference type="RefSeq" id="WP_012831090.1">
    <property type="nucleotide sequence ID" value="NC_013440.1"/>
</dbReference>
<evidence type="ECO:0000256" key="1">
    <source>
        <dbReference type="SAM" id="MobiDB-lite"/>
    </source>
</evidence>
<feature type="compositionally biased region" description="Acidic residues" evidence="1">
    <location>
        <begin position="28"/>
        <end position="38"/>
    </location>
</feature>
<name>D0LJZ1_HALO1</name>
<proteinExistence type="predicted"/>
<evidence type="ECO:0008006" key="4">
    <source>
        <dbReference type="Google" id="ProtNLM"/>
    </source>
</evidence>
<keyword evidence="3" id="KW-1185">Reference proteome</keyword>
<dbReference type="eggNOG" id="ENOG50334IY">
    <property type="taxonomic scope" value="Bacteria"/>
</dbReference>
<organism evidence="2 3">
    <name type="scientific">Haliangium ochraceum (strain DSM 14365 / JCM 11303 / SMP-2)</name>
    <dbReference type="NCBI Taxonomy" id="502025"/>
    <lineage>
        <taxon>Bacteria</taxon>
        <taxon>Pseudomonadati</taxon>
        <taxon>Myxococcota</taxon>
        <taxon>Polyangia</taxon>
        <taxon>Haliangiales</taxon>
        <taxon>Kofleriaceae</taxon>
        <taxon>Haliangium</taxon>
    </lineage>
</organism>
<dbReference type="AlphaFoldDB" id="D0LJZ1"/>
<sequence length="125" mass="13423">MSDRDRPETPPTSDPPRKASESSSAPDAEPDAEPDAVDTDNLALGPLDFSTFILSLGSSAMVNLGRMPAPGSTAPSVDLPAAKQIIDILGILEEKTRGNLDDSEEKLIKSLLYDLRVQYVDAQQR</sequence>
<dbReference type="STRING" id="502025.Hoch_6023"/>
<gene>
    <name evidence="2" type="ordered locus">Hoch_6023</name>
</gene>
<dbReference type="EMBL" id="CP001804">
    <property type="protein sequence ID" value="ACY18498.1"/>
    <property type="molecule type" value="Genomic_DNA"/>
</dbReference>
<dbReference type="Pfam" id="PF08899">
    <property type="entry name" value="DUF1844"/>
    <property type="match status" value="1"/>
</dbReference>
<dbReference type="HOGENOM" id="CLU_136189_0_1_7"/>
<feature type="region of interest" description="Disordered" evidence="1">
    <location>
        <begin position="1"/>
        <end position="41"/>
    </location>
</feature>